<evidence type="ECO:0000259" key="2">
    <source>
        <dbReference type="Pfam" id="PF00561"/>
    </source>
</evidence>
<evidence type="ECO:0000256" key="1">
    <source>
        <dbReference type="SAM" id="SignalP"/>
    </source>
</evidence>
<dbReference type="EMBL" id="JABWDU010000003">
    <property type="protein sequence ID" value="NVD40005.1"/>
    <property type="molecule type" value="Genomic_DNA"/>
</dbReference>
<protein>
    <submittedName>
        <fullName evidence="3">Alpha/beta hydrolase</fullName>
    </submittedName>
</protein>
<dbReference type="AlphaFoldDB" id="A0A7Y6UN81"/>
<organism evidence="3 4">
    <name type="scientific">Ensifer oleiphilus</name>
    <dbReference type="NCBI Taxonomy" id="2742698"/>
    <lineage>
        <taxon>Bacteria</taxon>
        <taxon>Pseudomonadati</taxon>
        <taxon>Pseudomonadota</taxon>
        <taxon>Alphaproteobacteria</taxon>
        <taxon>Hyphomicrobiales</taxon>
        <taxon>Rhizobiaceae</taxon>
        <taxon>Sinorhizobium/Ensifer group</taxon>
        <taxon>Ensifer</taxon>
    </lineage>
</organism>
<sequence>MPPLKNFIATASMAMASAASAHAGASISVTGPKIDFIKIDETITLRRMVTSPASPKGIVLFLHGFPETLIVWKEIAEALSKDYEVHAFDWPGYGQSSRPSAPEFSYSPKDYARLLKAYIAKTRVDRSNLVIYASDIGGLPALLLAIEEPTVARKIIVGDFAPFNRPQYMYENLQNLKAEPTATPTLAYMNKTSDEILQNVHRRGLARETQYELSPEVETEMRASWTRAGMTSADAFALYYSHFNRDQDYLEANLDKLRTPIKVIWGDRDIYIHHDMGKEFAERTNAQFDVLSGIGHFPHLQDPAITIREVRAAFAD</sequence>
<dbReference type="PANTHER" id="PTHR43798">
    <property type="entry name" value="MONOACYLGLYCEROL LIPASE"/>
    <property type="match status" value="1"/>
</dbReference>
<dbReference type="GO" id="GO:0047372">
    <property type="term" value="F:monoacylglycerol lipase activity"/>
    <property type="evidence" value="ECO:0007669"/>
    <property type="project" value="TreeGrafter"/>
</dbReference>
<reference evidence="3 4" key="1">
    <citation type="submission" date="2020-06" db="EMBL/GenBank/DDBJ databases">
        <authorList>
            <person name="Grouzdev D.S."/>
        </authorList>
    </citation>
    <scope>NUCLEOTIDE SEQUENCE [LARGE SCALE GENOMIC DNA]</scope>
    <source>
        <strain evidence="3 4">HO-A22</strain>
    </source>
</reference>
<dbReference type="Gene3D" id="3.40.50.1820">
    <property type="entry name" value="alpha/beta hydrolase"/>
    <property type="match status" value="1"/>
</dbReference>
<evidence type="ECO:0000313" key="4">
    <source>
        <dbReference type="Proteomes" id="UP000520198"/>
    </source>
</evidence>
<keyword evidence="4" id="KW-1185">Reference proteome</keyword>
<dbReference type="Proteomes" id="UP000520198">
    <property type="component" value="Unassembled WGS sequence"/>
</dbReference>
<proteinExistence type="predicted"/>
<feature type="chain" id="PRO_5031570579" evidence="1">
    <location>
        <begin position="24"/>
        <end position="316"/>
    </location>
</feature>
<feature type="domain" description="AB hydrolase-1" evidence="2">
    <location>
        <begin position="58"/>
        <end position="303"/>
    </location>
</feature>
<dbReference type="InterPro" id="IPR000073">
    <property type="entry name" value="AB_hydrolase_1"/>
</dbReference>
<dbReference type="GO" id="GO:0046464">
    <property type="term" value="P:acylglycerol catabolic process"/>
    <property type="evidence" value="ECO:0007669"/>
    <property type="project" value="TreeGrafter"/>
</dbReference>
<gene>
    <name evidence="3" type="ORF">HT585_14155</name>
</gene>
<feature type="signal peptide" evidence="1">
    <location>
        <begin position="1"/>
        <end position="23"/>
    </location>
</feature>
<name>A0A7Y6UN81_9HYPH</name>
<comment type="caution">
    <text evidence="3">The sequence shown here is derived from an EMBL/GenBank/DDBJ whole genome shotgun (WGS) entry which is preliminary data.</text>
</comment>
<dbReference type="Pfam" id="PF00561">
    <property type="entry name" value="Abhydrolase_1"/>
    <property type="match status" value="1"/>
</dbReference>
<keyword evidence="1" id="KW-0732">Signal</keyword>
<dbReference type="SUPFAM" id="SSF53474">
    <property type="entry name" value="alpha/beta-Hydrolases"/>
    <property type="match status" value="1"/>
</dbReference>
<dbReference type="InterPro" id="IPR029058">
    <property type="entry name" value="AB_hydrolase_fold"/>
</dbReference>
<keyword evidence="3" id="KW-0378">Hydrolase</keyword>
<dbReference type="GO" id="GO:0016020">
    <property type="term" value="C:membrane"/>
    <property type="evidence" value="ECO:0007669"/>
    <property type="project" value="TreeGrafter"/>
</dbReference>
<accession>A0A7Y6UN81</accession>
<dbReference type="PANTHER" id="PTHR43798:SF5">
    <property type="entry name" value="MONOACYLGLYCEROL LIPASE ABHD6"/>
    <property type="match status" value="1"/>
</dbReference>
<dbReference type="InterPro" id="IPR050266">
    <property type="entry name" value="AB_hydrolase_sf"/>
</dbReference>
<evidence type="ECO:0000313" key="3">
    <source>
        <dbReference type="EMBL" id="NVD40005.1"/>
    </source>
</evidence>